<evidence type="ECO:0000313" key="2">
    <source>
        <dbReference type="EMBL" id="KAK2120994.1"/>
    </source>
</evidence>
<dbReference type="Proteomes" id="UP001266305">
    <property type="component" value="Unassembled WGS sequence"/>
</dbReference>
<evidence type="ECO:0000313" key="3">
    <source>
        <dbReference type="Proteomes" id="UP001266305"/>
    </source>
</evidence>
<name>A0ABQ9WH76_SAGOE</name>
<evidence type="ECO:0000256" key="1">
    <source>
        <dbReference type="SAM" id="SignalP"/>
    </source>
</evidence>
<protein>
    <submittedName>
        <fullName evidence="2">Uncharacterized protein</fullName>
    </submittedName>
</protein>
<dbReference type="EMBL" id="JASSZA010000001">
    <property type="protein sequence ID" value="KAK2120994.1"/>
    <property type="molecule type" value="Genomic_DNA"/>
</dbReference>
<reference evidence="2 3" key="1">
    <citation type="submission" date="2023-05" db="EMBL/GenBank/DDBJ databases">
        <title>B98-5 Cell Line De Novo Hybrid Assembly: An Optical Mapping Approach.</title>
        <authorList>
            <person name="Kananen K."/>
            <person name="Auerbach J.A."/>
            <person name="Kautto E."/>
            <person name="Blachly J.S."/>
        </authorList>
    </citation>
    <scope>NUCLEOTIDE SEQUENCE [LARGE SCALE GENOMIC DNA]</scope>
    <source>
        <strain evidence="2">B95-8</strain>
        <tissue evidence="2">Cell line</tissue>
    </source>
</reference>
<comment type="caution">
    <text evidence="2">The sequence shown here is derived from an EMBL/GenBank/DDBJ whole genome shotgun (WGS) entry which is preliminary data.</text>
</comment>
<keyword evidence="3" id="KW-1185">Reference proteome</keyword>
<feature type="chain" id="PRO_5045085035" evidence="1">
    <location>
        <begin position="28"/>
        <end position="127"/>
    </location>
</feature>
<organism evidence="2 3">
    <name type="scientific">Saguinus oedipus</name>
    <name type="common">Cotton-top tamarin</name>
    <name type="synonym">Oedipomidas oedipus</name>
    <dbReference type="NCBI Taxonomy" id="9490"/>
    <lineage>
        <taxon>Eukaryota</taxon>
        <taxon>Metazoa</taxon>
        <taxon>Chordata</taxon>
        <taxon>Craniata</taxon>
        <taxon>Vertebrata</taxon>
        <taxon>Euteleostomi</taxon>
        <taxon>Mammalia</taxon>
        <taxon>Eutheria</taxon>
        <taxon>Euarchontoglires</taxon>
        <taxon>Primates</taxon>
        <taxon>Haplorrhini</taxon>
        <taxon>Platyrrhini</taxon>
        <taxon>Cebidae</taxon>
        <taxon>Callitrichinae</taxon>
        <taxon>Saguinus</taxon>
    </lineage>
</organism>
<feature type="signal peptide" evidence="1">
    <location>
        <begin position="1"/>
        <end position="27"/>
    </location>
</feature>
<accession>A0ABQ9WH76</accession>
<gene>
    <name evidence="2" type="ORF">P7K49_002380</name>
</gene>
<keyword evidence="1" id="KW-0732">Signal</keyword>
<sequence>MGTSSPHWWPLLFLLTDLLLCPSKTLSAGPPSEELVDHGESWPWMARGVALGWWLWPGLPHLPPPRWSHHKEGRVSKGSTSHRQAPPFLDMEDELGGPGVMSCVNSSKLAANARSMAVHSHTMTMTH</sequence>
<proteinExistence type="predicted"/>